<evidence type="ECO:0000313" key="2">
    <source>
        <dbReference type="Proteomes" id="UP000248301"/>
    </source>
</evidence>
<comment type="caution">
    <text evidence="1">The sequence shown here is derived from an EMBL/GenBank/DDBJ whole genome shotgun (WGS) entry which is preliminary data.</text>
</comment>
<dbReference type="RefSeq" id="WP_110913171.1">
    <property type="nucleotide sequence ID" value="NZ_NKUF01000010.1"/>
</dbReference>
<evidence type="ECO:0000313" key="1">
    <source>
        <dbReference type="EMBL" id="PYD63529.1"/>
    </source>
</evidence>
<protein>
    <submittedName>
        <fullName evidence="1">Uncharacterized protein</fullName>
    </submittedName>
</protein>
<organism evidence="1 2">
    <name type="scientific">Gluconacetobacter entanii</name>
    <dbReference type="NCBI Taxonomy" id="108528"/>
    <lineage>
        <taxon>Bacteria</taxon>
        <taxon>Pseudomonadati</taxon>
        <taxon>Pseudomonadota</taxon>
        <taxon>Alphaproteobacteria</taxon>
        <taxon>Acetobacterales</taxon>
        <taxon>Acetobacteraceae</taxon>
        <taxon>Gluconacetobacter</taxon>
    </lineage>
</organism>
<proteinExistence type="predicted"/>
<dbReference type="AlphaFoldDB" id="A0A318PTH9"/>
<accession>A0A318PTH9</accession>
<name>A0A318PTH9_9PROT</name>
<gene>
    <name evidence="1" type="ORF">CFR72_06375</name>
</gene>
<sequence length="60" mass="6813">MNISICLGFFYKGYRVECTRKEARIILQGRVVGKSKAISRAAIEQDVDRLIARRGEVRNG</sequence>
<dbReference type="Proteomes" id="UP000248301">
    <property type="component" value="Unassembled WGS sequence"/>
</dbReference>
<reference evidence="1 2" key="1">
    <citation type="submission" date="2017-07" db="EMBL/GenBank/DDBJ databases">
        <title>A draft genome sequence of Gluconacetobacter entanii LTH 4560.</title>
        <authorList>
            <person name="Skraban J."/>
            <person name="Cleenwerck I."/>
            <person name="Vandamme P."/>
            <person name="Trcek J."/>
        </authorList>
    </citation>
    <scope>NUCLEOTIDE SEQUENCE [LARGE SCALE GENOMIC DNA]</scope>
    <source>
        <strain evidence="1 2">LTH 4560</strain>
    </source>
</reference>
<dbReference type="EMBL" id="NKUF01000010">
    <property type="protein sequence ID" value="PYD63529.1"/>
    <property type="molecule type" value="Genomic_DNA"/>
</dbReference>